<dbReference type="OrthoDB" id="5056238at2"/>
<proteinExistence type="predicted"/>
<keyword evidence="2" id="KW-1185">Reference proteome</keyword>
<dbReference type="STRING" id="158189.SpiBuddy_1879"/>
<dbReference type="AlphaFoldDB" id="F0RWS2"/>
<sequence>MKTVVDDKLGKTIYADNIKLVKGKVRKTPGESLNKAGLQILAVDRSDLYSQLRLMGSDSNITPVEKRSLDREWKSLIASKAATLQKVDEYDIGEHTISVSMLQAYNNLENYLNIVLDPTKMGDNTDITELGSPITLFEDYYTKKTALDEMLFRLETGILSGMDYRTKFTVSVIGSTGVTVPLDGSSTTLRVSLYQEGIDATANYPDSDFTWERLSENRTADSTWREPQQLVGKSITITKYDLVYKSASFLCTFKHMYSDTMYFEKIGFASFSEEVPGPQGPQGEEGKSYRLEMHSTNGLVFKPGEVMETTMYGRVFLNEVDITDTLPDSAFRWTRNSFYPRLPPDDDYTWNLSHASGYRQIHVAADSVEARATYHLDINQ</sequence>
<organism evidence="1 2">
    <name type="scientific">Sphaerochaeta globosa (strain ATCC BAA-1886 / DSM 22777 / Buddy)</name>
    <name type="common">Spirochaeta sp. (strain Buddy)</name>
    <dbReference type="NCBI Taxonomy" id="158189"/>
    <lineage>
        <taxon>Bacteria</taxon>
        <taxon>Pseudomonadati</taxon>
        <taxon>Spirochaetota</taxon>
        <taxon>Spirochaetia</taxon>
        <taxon>Spirochaetales</taxon>
        <taxon>Sphaerochaetaceae</taxon>
        <taxon>Sphaerochaeta</taxon>
    </lineage>
</organism>
<dbReference type="RefSeq" id="WP_013607552.1">
    <property type="nucleotide sequence ID" value="NC_015152.1"/>
</dbReference>
<gene>
    <name evidence="1" type="ordered locus">SpiBuddy_1879</name>
</gene>
<dbReference type="HOGENOM" id="CLU_727411_0_0_12"/>
<dbReference type="EMBL" id="CP002541">
    <property type="protein sequence ID" value="ADY13703.1"/>
    <property type="molecule type" value="Genomic_DNA"/>
</dbReference>
<name>F0RWS2_SPHGB</name>
<reference evidence="2" key="1">
    <citation type="submission" date="2011-02" db="EMBL/GenBank/DDBJ databases">
        <title>Complete sequence of Spirochaeta sp. Buddy.</title>
        <authorList>
            <person name="Lucas S."/>
            <person name="Copeland A."/>
            <person name="Lapidus A."/>
            <person name="Cheng J.-F."/>
            <person name="Goodwin L."/>
            <person name="Pitluck S."/>
            <person name="Zeytun A."/>
            <person name="Detter J.C."/>
            <person name="Han C."/>
            <person name="Tapia R."/>
            <person name="Land M."/>
            <person name="Hauser L."/>
            <person name="Kyrpides N."/>
            <person name="Ivanova N."/>
            <person name="Mikhailova N."/>
            <person name="Pagani I."/>
            <person name="Ritalahti K.M."/>
            <person name="Loeffler F.E."/>
            <person name="Woyke T."/>
        </authorList>
    </citation>
    <scope>NUCLEOTIDE SEQUENCE [LARGE SCALE GENOMIC DNA]</scope>
    <source>
        <strain evidence="2">ATCC BAA-1886 / DSM 22777 / Buddy</strain>
    </source>
</reference>
<evidence type="ECO:0000313" key="2">
    <source>
        <dbReference type="Proteomes" id="UP000008466"/>
    </source>
</evidence>
<dbReference type="Proteomes" id="UP000008466">
    <property type="component" value="Chromosome"/>
</dbReference>
<protein>
    <submittedName>
        <fullName evidence="1">Uncharacterized protein</fullName>
    </submittedName>
</protein>
<dbReference type="KEGG" id="sbu:SpiBuddy_1879"/>
<accession>F0RWS2</accession>
<evidence type="ECO:0000313" key="1">
    <source>
        <dbReference type="EMBL" id="ADY13703.1"/>
    </source>
</evidence>